<dbReference type="STRING" id="1336337.A0A3N4K0I5"/>
<dbReference type="Pfam" id="PF24764">
    <property type="entry name" value="rva_4"/>
    <property type="match status" value="1"/>
</dbReference>
<reference evidence="2 3" key="1">
    <citation type="journal article" date="2018" name="Nat. Ecol. Evol.">
        <title>Pezizomycetes genomes reveal the molecular basis of ectomycorrhizal truffle lifestyle.</title>
        <authorList>
            <person name="Murat C."/>
            <person name="Payen T."/>
            <person name="Noel B."/>
            <person name="Kuo A."/>
            <person name="Morin E."/>
            <person name="Chen J."/>
            <person name="Kohler A."/>
            <person name="Krizsan K."/>
            <person name="Balestrini R."/>
            <person name="Da Silva C."/>
            <person name="Montanini B."/>
            <person name="Hainaut M."/>
            <person name="Levati E."/>
            <person name="Barry K.W."/>
            <person name="Belfiori B."/>
            <person name="Cichocki N."/>
            <person name="Clum A."/>
            <person name="Dockter R.B."/>
            <person name="Fauchery L."/>
            <person name="Guy J."/>
            <person name="Iotti M."/>
            <person name="Le Tacon F."/>
            <person name="Lindquist E.A."/>
            <person name="Lipzen A."/>
            <person name="Malagnac F."/>
            <person name="Mello A."/>
            <person name="Molinier V."/>
            <person name="Miyauchi S."/>
            <person name="Poulain J."/>
            <person name="Riccioni C."/>
            <person name="Rubini A."/>
            <person name="Sitrit Y."/>
            <person name="Splivallo R."/>
            <person name="Traeger S."/>
            <person name="Wang M."/>
            <person name="Zifcakova L."/>
            <person name="Wipf D."/>
            <person name="Zambonelli A."/>
            <person name="Paolocci F."/>
            <person name="Nowrousian M."/>
            <person name="Ottonello S."/>
            <person name="Baldrian P."/>
            <person name="Spatafora J.W."/>
            <person name="Henrissat B."/>
            <person name="Nagy L.G."/>
            <person name="Aury J.M."/>
            <person name="Wincker P."/>
            <person name="Grigoriev I.V."/>
            <person name="Bonfante P."/>
            <person name="Martin F.M."/>
        </authorList>
    </citation>
    <scope>NUCLEOTIDE SEQUENCE [LARGE SCALE GENOMIC DNA]</scope>
    <source>
        <strain evidence="2 3">120613-1</strain>
    </source>
</reference>
<dbReference type="PANTHER" id="PTHR46791">
    <property type="entry name" value="EXPRESSED PROTEIN"/>
    <property type="match status" value="1"/>
</dbReference>
<evidence type="ECO:0000313" key="3">
    <source>
        <dbReference type="Proteomes" id="UP000276215"/>
    </source>
</evidence>
<accession>A0A3N4K0I5</accession>
<keyword evidence="3" id="KW-1185">Reference proteome</keyword>
<sequence>MKVVDPEGVASRAEAFGTQRKRKEFTVKGPNQVLSIDGHDKLSRFGFEIYRAIDAYSWYIAWCYVGVSNWTAVSVNKQYLRLLRTTLHMSRLIRSDKGTETVLLAASHVTLRRANHPSLKFSEIYCFGKSTKNQCIEAWWNLLTEGQTQEWKVYFAELENEGLFVGSDLDKSCLQFIYIEIIQSHIHRFIEIHNNHSIWHQCK</sequence>
<evidence type="ECO:0000313" key="2">
    <source>
        <dbReference type="EMBL" id="RPB04054.1"/>
    </source>
</evidence>
<organism evidence="2 3">
    <name type="scientific">Choiromyces venosus 120613-1</name>
    <dbReference type="NCBI Taxonomy" id="1336337"/>
    <lineage>
        <taxon>Eukaryota</taxon>
        <taxon>Fungi</taxon>
        <taxon>Dikarya</taxon>
        <taxon>Ascomycota</taxon>
        <taxon>Pezizomycotina</taxon>
        <taxon>Pezizomycetes</taxon>
        <taxon>Pezizales</taxon>
        <taxon>Tuberaceae</taxon>
        <taxon>Choiromyces</taxon>
    </lineage>
</organism>
<evidence type="ECO:0000259" key="1">
    <source>
        <dbReference type="Pfam" id="PF24764"/>
    </source>
</evidence>
<proteinExistence type="predicted"/>
<name>A0A3N4K0I5_9PEZI</name>
<dbReference type="EMBL" id="ML120360">
    <property type="protein sequence ID" value="RPB04054.1"/>
    <property type="molecule type" value="Genomic_DNA"/>
</dbReference>
<dbReference type="AlphaFoldDB" id="A0A3N4K0I5"/>
<gene>
    <name evidence="2" type="ORF">L873DRAFT_1668289</name>
</gene>
<feature type="domain" description="Integrase core" evidence="1">
    <location>
        <begin position="25"/>
        <end position="198"/>
    </location>
</feature>
<dbReference type="Proteomes" id="UP000276215">
    <property type="component" value="Unassembled WGS sequence"/>
</dbReference>
<dbReference type="OrthoDB" id="5417785at2759"/>
<protein>
    <recommendedName>
        <fullName evidence="1">Integrase core domain-containing protein</fullName>
    </recommendedName>
</protein>
<dbReference type="PANTHER" id="PTHR46791:SF5">
    <property type="entry name" value="CLR5 DOMAIN-CONTAINING PROTEIN-RELATED"/>
    <property type="match status" value="1"/>
</dbReference>
<dbReference type="InterPro" id="IPR058913">
    <property type="entry name" value="Integrase_dom_put"/>
</dbReference>